<dbReference type="GO" id="GO:0006508">
    <property type="term" value="P:proteolysis"/>
    <property type="evidence" value="ECO:0007669"/>
    <property type="project" value="UniProtKB-KW"/>
</dbReference>
<keyword evidence="6 15" id="KW-0479">Metal-binding</keyword>
<comment type="function">
    <text evidence="11">Removes dipeptides from the C-termini of N-blocked tripeptides, tetrapeptides and larger peptides.</text>
</comment>
<keyword evidence="8 15" id="KW-0862">Zinc</keyword>
<dbReference type="Gene3D" id="3.40.390.10">
    <property type="entry name" value="Collagenase (Catalytic Domain)"/>
    <property type="match status" value="1"/>
</dbReference>
<keyword evidence="4" id="KW-0121">Carboxypeptidase</keyword>
<evidence type="ECO:0000259" key="18">
    <source>
        <dbReference type="Pfam" id="PF01432"/>
    </source>
</evidence>
<evidence type="ECO:0000256" key="4">
    <source>
        <dbReference type="ARBA" id="ARBA00022645"/>
    </source>
</evidence>
<dbReference type="InterPro" id="IPR034005">
    <property type="entry name" value="M3A_DCP"/>
</dbReference>
<comment type="catalytic activity">
    <reaction evidence="10">
        <text>Hydrolysis of unblocked, C-terminal dipeptides from oligopeptides, with broad specificity. Does not hydrolyze bonds in which P1' is Pro, or both P1 and P1' are Gly.</text>
        <dbReference type="EC" id="3.4.15.5"/>
    </reaction>
</comment>
<evidence type="ECO:0000256" key="16">
    <source>
        <dbReference type="SAM" id="MobiDB-lite"/>
    </source>
</evidence>
<evidence type="ECO:0000256" key="10">
    <source>
        <dbReference type="ARBA" id="ARBA00052506"/>
    </source>
</evidence>
<dbReference type="InterPro" id="IPR024079">
    <property type="entry name" value="MetalloPept_cat_dom_sf"/>
</dbReference>
<evidence type="ECO:0000256" key="13">
    <source>
        <dbReference type="ARBA" id="ARBA00070755"/>
    </source>
</evidence>
<comment type="cofactor">
    <cofactor evidence="15">
        <name>Zn(2+)</name>
        <dbReference type="ChEBI" id="CHEBI:29105"/>
    </cofactor>
    <text evidence="15">Binds 1 zinc ion.</text>
</comment>
<evidence type="ECO:0000256" key="2">
    <source>
        <dbReference type="ARBA" id="ARBA00006040"/>
    </source>
</evidence>
<dbReference type="SUPFAM" id="SSF55486">
    <property type="entry name" value="Metalloproteases ('zincins'), catalytic domain"/>
    <property type="match status" value="1"/>
</dbReference>
<dbReference type="InterPro" id="IPR024077">
    <property type="entry name" value="Neurolysin/TOP_dom2"/>
</dbReference>
<dbReference type="EC" id="3.4.15.5" evidence="12"/>
<comment type="caution">
    <text evidence="19">The sequence shown here is derived from an EMBL/GenBank/DDBJ whole genome shotgun (WGS) entry which is preliminary data.</text>
</comment>
<evidence type="ECO:0000256" key="9">
    <source>
        <dbReference type="ARBA" id="ARBA00023049"/>
    </source>
</evidence>
<keyword evidence="5 15" id="KW-0645">Protease</keyword>
<dbReference type="PROSITE" id="PS51257">
    <property type="entry name" value="PROKAR_LIPOPROTEIN"/>
    <property type="match status" value="1"/>
</dbReference>
<proteinExistence type="inferred from homology"/>
<evidence type="ECO:0000256" key="15">
    <source>
        <dbReference type="RuleBase" id="RU003435"/>
    </source>
</evidence>
<protein>
    <recommendedName>
        <fullName evidence="13">Dipeptidyl carboxypeptidase</fullName>
        <ecNumber evidence="12">3.4.15.5</ecNumber>
    </recommendedName>
    <alternativeName>
        <fullName evidence="14">Peptidyl-dipeptidase Dcp</fullName>
    </alternativeName>
</protein>
<dbReference type="FunFam" id="1.10.1370.40:FF:000001">
    <property type="entry name" value="Dipeptidyl carboxypeptidase II"/>
    <property type="match status" value="1"/>
</dbReference>
<dbReference type="InterPro" id="IPR045090">
    <property type="entry name" value="Pept_M3A_M3B"/>
</dbReference>
<keyword evidence="20" id="KW-1185">Reference proteome</keyword>
<dbReference type="GO" id="GO:0005829">
    <property type="term" value="C:cytosol"/>
    <property type="evidence" value="ECO:0007669"/>
    <property type="project" value="TreeGrafter"/>
</dbReference>
<evidence type="ECO:0000256" key="3">
    <source>
        <dbReference type="ARBA" id="ARBA00022490"/>
    </source>
</evidence>
<dbReference type="PANTHER" id="PTHR43660">
    <property type="entry name" value="DIPEPTIDYL CARBOXYPEPTIDASE"/>
    <property type="match status" value="1"/>
</dbReference>
<evidence type="ECO:0000256" key="1">
    <source>
        <dbReference type="ARBA" id="ARBA00004496"/>
    </source>
</evidence>
<keyword evidence="17" id="KW-0732">Signal</keyword>
<dbReference type="GO" id="GO:0008241">
    <property type="term" value="F:peptidyl-dipeptidase activity"/>
    <property type="evidence" value="ECO:0007669"/>
    <property type="project" value="UniProtKB-EC"/>
</dbReference>
<dbReference type="GO" id="GO:0004180">
    <property type="term" value="F:carboxypeptidase activity"/>
    <property type="evidence" value="ECO:0007669"/>
    <property type="project" value="UniProtKB-KW"/>
</dbReference>
<dbReference type="EMBL" id="JAKUDL010000010">
    <property type="protein sequence ID" value="MCH4296440.1"/>
    <property type="molecule type" value="Genomic_DNA"/>
</dbReference>
<feature type="domain" description="Peptidase M3A/M3B catalytic" evidence="18">
    <location>
        <begin position="287"/>
        <end position="729"/>
    </location>
</feature>
<gene>
    <name evidence="19" type="ORF">MJ923_19210</name>
</gene>
<evidence type="ECO:0000256" key="5">
    <source>
        <dbReference type="ARBA" id="ARBA00022670"/>
    </source>
</evidence>
<dbReference type="PANTHER" id="PTHR43660:SF1">
    <property type="entry name" value="DIPEPTIDYL CARBOXYPEPTIDASE"/>
    <property type="match status" value="1"/>
</dbReference>
<comment type="similarity">
    <text evidence="2 15">Belongs to the peptidase M3 family.</text>
</comment>
<keyword evidence="7 15" id="KW-0378">Hydrolase</keyword>
<evidence type="ECO:0000313" key="19">
    <source>
        <dbReference type="EMBL" id="MCH4296440.1"/>
    </source>
</evidence>
<evidence type="ECO:0000256" key="17">
    <source>
        <dbReference type="SAM" id="SignalP"/>
    </source>
</evidence>
<dbReference type="Gene3D" id="1.10.1370.10">
    <property type="entry name" value="Neurolysin, domain 3"/>
    <property type="match status" value="1"/>
</dbReference>
<evidence type="ECO:0000256" key="7">
    <source>
        <dbReference type="ARBA" id="ARBA00022801"/>
    </source>
</evidence>
<evidence type="ECO:0000256" key="12">
    <source>
        <dbReference type="ARBA" id="ARBA00066668"/>
    </source>
</evidence>
<evidence type="ECO:0000256" key="8">
    <source>
        <dbReference type="ARBA" id="ARBA00022833"/>
    </source>
</evidence>
<feature type="compositionally biased region" description="Low complexity" evidence="16">
    <location>
        <begin position="27"/>
        <end position="39"/>
    </location>
</feature>
<feature type="region of interest" description="Disordered" evidence="16">
    <location>
        <begin position="27"/>
        <end position="54"/>
    </location>
</feature>
<accession>A0AAJ1BKA3</accession>
<evidence type="ECO:0000256" key="14">
    <source>
        <dbReference type="ARBA" id="ARBA00075608"/>
    </source>
</evidence>
<keyword evidence="9 15" id="KW-0482">Metalloprotease</keyword>
<evidence type="ECO:0000256" key="11">
    <source>
        <dbReference type="ARBA" id="ARBA00054529"/>
    </source>
</evidence>
<dbReference type="GO" id="GO:0004222">
    <property type="term" value="F:metalloendopeptidase activity"/>
    <property type="evidence" value="ECO:0007669"/>
    <property type="project" value="InterPro"/>
</dbReference>
<dbReference type="AlphaFoldDB" id="A0AAJ1BKA3"/>
<dbReference type="CDD" id="cd06456">
    <property type="entry name" value="M3A_DCP"/>
    <property type="match status" value="1"/>
</dbReference>
<evidence type="ECO:0000313" key="20">
    <source>
        <dbReference type="Proteomes" id="UP001297581"/>
    </source>
</evidence>
<dbReference type="InterPro" id="IPR001567">
    <property type="entry name" value="Pept_M3A_M3B_dom"/>
</dbReference>
<dbReference type="Pfam" id="PF01432">
    <property type="entry name" value="Peptidase_M3"/>
    <property type="match status" value="1"/>
</dbReference>
<name>A0AAJ1BKA3_9GAMM</name>
<feature type="chain" id="PRO_5042606142" description="Dipeptidyl carboxypeptidase" evidence="17">
    <location>
        <begin position="24"/>
        <end position="731"/>
    </location>
</feature>
<feature type="signal peptide" evidence="17">
    <location>
        <begin position="1"/>
        <end position="23"/>
    </location>
</feature>
<sequence length="731" mass="80111">MHKSLIATAIGAALFLSACNEQAKEAPAQSQTAAKQSSQPEATEQVTTGQAATEPAATAQATNVLMSPSPLTYGAPQFDKINNADILPAFEAGLAEHNQQIEAIIANPDAPSFDNTLVAMEKSGAILTRTLKVFFNLSGLMSNDEVQAIEGKLVPKLTEHTDNIYLNDKLFARVAAVFAAKESLSAEDQRLVDFYYNQFVRAGAKLNDADKAKMRELNGELAKLSTEFNQNILKSFKDDVLLVTDRAELAGLSDSEIDSLAAAAKEAGKEGYLISLVNTTRQPLLGSLENRALREKLWNTSANRAMGTNGALVIKLAKLRADKAALLGFPTWADYVLGDQMAAKPDAVFGILDDLAPKAVAKAKVEAADIQAQIQAAGADFELKPWDWAFYAEKVRKAKYDLDESQIKPYFEFNTVLKDGLFYAMNKFYGISLKERKDLPVWHPDVLAYEVFNDDGSSVGLFYLDPYARVGKNGGAWMDEFVSQSFLSGNKPVVYNALNIPKPAAGQPTLMTFDEVTTLFHEFGHGIHGLFSQVKYPSLAGTATARDFVEFPSQANEDWAVDPEVLTHYAKHYQTGEAIPAELLKKVQAAASFNQGYDTVEYLAAALLDMEWHSIGQDAKVDDIKAFEAKALAKHGVDFGPVLPRYQSTYFSHIFAGGYSSGYYAYLWTEVFAADAFAHTMAQGGLTRENGDKYRKAILSMGNSRDLMQDYINFRGQKPTVDALLKRRGLL</sequence>
<organism evidence="19 20">
    <name type="scientific">Shewanella zhuhaiensis</name>
    <dbReference type="NCBI Taxonomy" id="2919576"/>
    <lineage>
        <taxon>Bacteria</taxon>
        <taxon>Pseudomonadati</taxon>
        <taxon>Pseudomonadota</taxon>
        <taxon>Gammaproteobacteria</taxon>
        <taxon>Alteromonadales</taxon>
        <taxon>Shewanellaceae</taxon>
        <taxon>Shewanella</taxon>
    </lineage>
</organism>
<dbReference type="GO" id="GO:0046872">
    <property type="term" value="F:metal ion binding"/>
    <property type="evidence" value="ECO:0007669"/>
    <property type="project" value="UniProtKB-UniRule"/>
</dbReference>
<dbReference type="Proteomes" id="UP001297581">
    <property type="component" value="Unassembled WGS sequence"/>
</dbReference>
<keyword evidence="3" id="KW-0963">Cytoplasm</keyword>
<reference evidence="19 20" key="1">
    <citation type="submission" date="2022-02" db="EMBL/GenBank/DDBJ databases">
        <title>The genome sequence of Shewanella sp. 3B26.</title>
        <authorList>
            <person name="Du J."/>
        </authorList>
    </citation>
    <scope>NUCLEOTIDE SEQUENCE [LARGE SCALE GENOMIC DNA]</scope>
    <source>
        <strain evidence="19 20">3B26</strain>
    </source>
</reference>
<dbReference type="FunFam" id="3.40.390.10:FF:000009">
    <property type="entry name" value="Oligopeptidase A"/>
    <property type="match status" value="1"/>
</dbReference>
<evidence type="ECO:0000256" key="6">
    <source>
        <dbReference type="ARBA" id="ARBA00022723"/>
    </source>
</evidence>
<comment type="subcellular location">
    <subcellularLocation>
        <location evidence="1">Cytoplasm</location>
    </subcellularLocation>
</comment>
<dbReference type="RefSeq" id="WP_240592472.1">
    <property type="nucleotide sequence ID" value="NZ_JAKUDL010000010.1"/>
</dbReference>